<evidence type="ECO:0000313" key="4">
    <source>
        <dbReference type="Proteomes" id="UP000265703"/>
    </source>
</evidence>
<feature type="compositionally biased region" description="Basic residues" evidence="1">
    <location>
        <begin position="12"/>
        <end position="23"/>
    </location>
</feature>
<accession>A0A397S0C7</accession>
<name>A0A397S0C7_9GLOM</name>
<proteinExistence type="predicted"/>
<evidence type="ECO:0000313" key="3">
    <source>
        <dbReference type="EMBL" id="RIA79930.1"/>
    </source>
</evidence>
<dbReference type="InterPro" id="IPR013761">
    <property type="entry name" value="SAM/pointed_sf"/>
</dbReference>
<dbReference type="PROSITE" id="PS50105">
    <property type="entry name" value="SAM_DOMAIN"/>
    <property type="match status" value="1"/>
</dbReference>
<reference evidence="3 4" key="1">
    <citation type="submission" date="2018-06" db="EMBL/GenBank/DDBJ databases">
        <title>Comparative genomics reveals the genomic features of Rhizophagus irregularis, R. cerebriforme, R. diaphanum and Gigaspora rosea, and their symbiotic lifestyle signature.</title>
        <authorList>
            <person name="Morin E."/>
            <person name="San Clemente H."/>
            <person name="Chen E.C.H."/>
            <person name="De La Providencia I."/>
            <person name="Hainaut M."/>
            <person name="Kuo A."/>
            <person name="Kohler A."/>
            <person name="Murat C."/>
            <person name="Tang N."/>
            <person name="Roy S."/>
            <person name="Loubradou J."/>
            <person name="Henrissat B."/>
            <person name="Grigoriev I.V."/>
            <person name="Corradi N."/>
            <person name="Roux C."/>
            <person name="Martin F.M."/>
        </authorList>
    </citation>
    <scope>NUCLEOTIDE SEQUENCE [LARGE SCALE GENOMIC DNA]</scope>
    <source>
        <strain evidence="3 4">DAOM 227022</strain>
    </source>
</reference>
<protein>
    <recommendedName>
        <fullName evidence="2">SAM domain-containing protein</fullName>
    </recommendedName>
</protein>
<feature type="domain" description="SAM" evidence="2">
    <location>
        <begin position="126"/>
        <end position="175"/>
    </location>
</feature>
<dbReference type="EMBL" id="QKYT01001093">
    <property type="protein sequence ID" value="RIA79930.1"/>
    <property type="molecule type" value="Genomic_DNA"/>
</dbReference>
<sequence length="246" mass="27667">MDGTLESTTPSKPKRTSQKKSSKSKVVSTDDVESTEVVQSKPKRKSLKVSTDSVENTPSKPKKTSQRKSSKSSKTTDVDISAEGTTVPEKADEKTSLLLKDSMDGIQTTEVIQPASVVTVEEIMKWNRADVIKYLENKKELDLDKYDIEIIRKNGKFTGRIFLNLSYNELKSIGLAIGPAKEIADLIRKLMNKDQAVQKRIYEEPESTDVFNKKVKLLQRASKSDSNEDEDKMSEDEVLYICHSDK</sequence>
<feature type="compositionally biased region" description="Low complexity" evidence="1">
    <location>
        <begin position="1"/>
        <end position="11"/>
    </location>
</feature>
<dbReference type="SUPFAM" id="SSF47769">
    <property type="entry name" value="SAM/Pointed domain"/>
    <property type="match status" value="1"/>
</dbReference>
<keyword evidence="4" id="KW-1185">Reference proteome</keyword>
<feature type="compositionally biased region" description="Basic residues" evidence="1">
    <location>
        <begin position="60"/>
        <end position="71"/>
    </location>
</feature>
<evidence type="ECO:0000256" key="1">
    <source>
        <dbReference type="SAM" id="MobiDB-lite"/>
    </source>
</evidence>
<dbReference type="InterPro" id="IPR001660">
    <property type="entry name" value="SAM"/>
</dbReference>
<dbReference type="Gene3D" id="1.10.150.50">
    <property type="entry name" value="Transcription Factor, Ets-1"/>
    <property type="match status" value="1"/>
</dbReference>
<gene>
    <name evidence="3" type="ORF">C1645_839614</name>
</gene>
<comment type="caution">
    <text evidence="3">The sequence shown here is derived from an EMBL/GenBank/DDBJ whole genome shotgun (WGS) entry which is preliminary data.</text>
</comment>
<dbReference type="Proteomes" id="UP000265703">
    <property type="component" value="Unassembled WGS sequence"/>
</dbReference>
<dbReference type="AlphaFoldDB" id="A0A397S0C7"/>
<evidence type="ECO:0000259" key="2">
    <source>
        <dbReference type="PROSITE" id="PS50105"/>
    </source>
</evidence>
<dbReference type="OrthoDB" id="2413601at2759"/>
<organism evidence="3 4">
    <name type="scientific">Glomus cerebriforme</name>
    <dbReference type="NCBI Taxonomy" id="658196"/>
    <lineage>
        <taxon>Eukaryota</taxon>
        <taxon>Fungi</taxon>
        <taxon>Fungi incertae sedis</taxon>
        <taxon>Mucoromycota</taxon>
        <taxon>Glomeromycotina</taxon>
        <taxon>Glomeromycetes</taxon>
        <taxon>Glomerales</taxon>
        <taxon>Glomeraceae</taxon>
        <taxon>Glomus</taxon>
    </lineage>
</organism>
<feature type="region of interest" description="Disordered" evidence="1">
    <location>
        <begin position="1"/>
        <end position="93"/>
    </location>
</feature>